<dbReference type="RefSeq" id="WP_184623498.1">
    <property type="nucleotide sequence ID" value="NZ_JACHCC010000002.1"/>
</dbReference>
<dbReference type="EMBL" id="JACHCC010000002">
    <property type="protein sequence ID" value="MBB6498942.1"/>
    <property type="molecule type" value="Genomic_DNA"/>
</dbReference>
<evidence type="ECO:0008006" key="3">
    <source>
        <dbReference type="Google" id="ProtNLM"/>
    </source>
</evidence>
<evidence type="ECO:0000313" key="2">
    <source>
        <dbReference type="Proteomes" id="UP000521017"/>
    </source>
</evidence>
<dbReference type="InterPro" id="IPR011050">
    <property type="entry name" value="Pectin_lyase_fold/virulence"/>
</dbReference>
<dbReference type="AlphaFoldDB" id="A0A7X0J367"/>
<organism evidence="1 2">
    <name type="scientific">Pedobacter cryoconitis</name>
    <dbReference type="NCBI Taxonomy" id="188932"/>
    <lineage>
        <taxon>Bacteria</taxon>
        <taxon>Pseudomonadati</taxon>
        <taxon>Bacteroidota</taxon>
        <taxon>Sphingobacteriia</taxon>
        <taxon>Sphingobacteriales</taxon>
        <taxon>Sphingobacteriaceae</taxon>
        <taxon>Pedobacter</taxon>
    </lineage>
</organism>
<dbReference type="Gene3D" id="2.160.20.10">
    <property type="entry name" value="Single-stranded right-handed beta-helix, Pectin lyase-like"/>
    <property type="match status" value="1"/>
</dbReference>
<gene>
    <name evidence="1" type="ORF">HDF25_001079</name>
</gene>
<dbReference type="Proteomes" id="UP000521017">
    <property type="component" value="Unassembled WGS sequence"/>
</dbReference>
<accession>A0A7X0J367</accession>
<dbReference type="InterPro" id="IPR012334">
    <property type="entry name" value="Pectin_lyas_fold"/>
</dbReference>
<name>A0A7X0J367_9SPHI</name>
<reference evidence="1 2" key="1">
    <citation type="submission" date="2020-08" db="EMBL/GenBank/DDBJ databases">
        <title>Genomic Encyclopedia of Type Strains, Phase IV (KMG-V): Genome sequencing to study the core and pangenomes of soil and plant-associated prokaryotes.</title>
        <authorList>
            <person name="Whitman W."/>
        </authorList>
    </citation>
    <scope>NUCLEOTIDE SEQUENCE [LARGE SCALE GENOMIC DNA]</scope>
    <source>
        <strain evidence="1 2">M2T3</strain>
    </source>
</reference>
<dbReference type="SUPFAM" id="SSF51126">
    <property type="entry name" value="Pectin lyase-like"/>
    <property type="match status" value="1"/>
</dbReference>
<comment type="caution">
    <text evidence="1">The sequence shown here is derived from an EMBL/GenBank/DDBJ whole genome shotgun (WGS) entry which is preliminary data.</text>
</comment>
<proteinExistence type="predicted"/>
<sequence length="672" mass="75029">MAENNSVKTNSTNTVAFSNDLKNAVEKDNKLLNVLDPYTEKYMTYSKVYDLPDGSPLTDKDIDGIVYIKKNDAYFMLDHDGSDIDVARYGALADGVFDNAAAFEAAATAALNLKVGIKILDSADHKSYNITRTVRIKLPPDQSCKFWISSNGAVIKPNEILASSQNIFKLTHDLNNEYVFFAIGPDIIWPLPEGKVERAFDNNTGAEVSIIGSLTFDASAFPVIEKQLNPINIAIPLQISAAIIDIQKVLIKDCIGSGIRILGPKTLTIRNTDFDHVGYRDKFDVISDNEYSGKDSFGECIHIMATKEKSNIQIEGCNLKGIKGPKYKVRSRSGIVFEFCEKHEAKSTISIDALRMDNFAKCIHIEQAEDYLIKISNCEFLNFNSLLGNSVNSPKYTISNCNLHLNYLDGNESVGGMPAIEITYESNSQVIFKESNFYFVGEPAKNFLLGNTELFENCRFIGNGKEFSFYDGAKTVMFNNCYFNNVGTASNNPTFSGYVSNSILYRLINCKIDGLDNLMMKAGNQSLQQIGSVRYTQNQKLQTNNVLPNDQLIMVQRFNFPGVEFTIDNINMPSPLWKMYKFSGFVISANELDNLRDLTREELVKKEGYYILDAILTDQGWHQFSFTKIGTEPAGYEIVTINGGVTWRKSPGNGVTDLVVAFFPSHCKSFLI</sequence>
<evidence type="ECO:0000313" key="1">
    <source>
        <dbReference type="EMBL" id="MBB6498942.1"/>
    </source>
</evidence>
<protein>
    <recommendedName>
        <fullName evidence="3">Right handed beta helix domain-containing protein</fullName>
    </recommendedName>
</protein>